<evidence type="ECO:0000313" key="2">
    <source>
        <dbReference type="Proteomes" id="UP001341840"/>
    </source>
</evidence>
<keyword evidence="2" id="KW-1185">Reference proteome</keyword>
<protein>
    <submittedName>
        <fullName evidence="1">Uncharacterized protein</fullName>
    </submittedName>
</protein>
<sequence length="143" mass="16180">MKYTGIWIPDSSSHIKAAATDSSVIKRLRDSLKIDSFFINLKKGSAFLAEAPRKRDSTVNFPFSRWTSFKLDGLGNCRMALHFFGFASTPWVIMNPKNFPASIPKALFKGLRRILYLRKESKTSLRSESRLTGSSVFIHMSSI</sequence>
<gene>
    <name evidence="1" type="ORF">PIB30_042429</name>
</gene>
<accession>A0ABU6RFA8</accession>
<organism evidence="1 2">
    <name type="scientific">Stylosanthes scabra</name>
    <dbReference type="NCBI Taxonomy" id="79078"/>
    <lineage>
        <taxon>Eukaryota</taxon>
        <taxon>Viridiplantae</taxon>
        <taxon>Streptophyta</taxon>
        <taxon>Embryophyta</taxon>
        <taxon>Tracheophyta</taxon>
        <taxon>Spermatophyta</taxon>
        <taxon>Magnoliopsida</taxon>
        <taxon>eudicotyledons</taxon>
        <taxon>Gunneridae</taxon>
        <taxon>Pentapetalae</taxon>
        <taxon>rosids</taxon>
        <taxon>fabids</taxon>
        <taxon>Fabales</taxon>
        <taxon>Fabaceae</taxon>
        <taxon>Papilionoideae</taxon>
        <taxon>50 kb inversion clade</taxon>
        <taxon>dalbergioids sensu lato</taxon>
        <taxon>Dalbergieae</taxon>
        <taxon>Pterocarpus clade</taxon>
        <taxon>Stylosanthes</taxon>
    </lineage>
</organism>
<comment type="caution">
    <text evidence="1">The sequence shown here is derived from an EMBL/GenBank/DDBJ whole genome shotgun (WGS) entry which is preliminary data.</text>
</comment>
<reference evidence="1 2" key="1">
    <citation type="journal article" date="2023" name="Plants (Basel)">
        <title>Bridging the Gap: Combining Genomics and Transcriptomics Approaches to Understand Stylosanthes scabra, an Orphan Legume from the Brazilian Caatinga.</title>
        <authorList>
            <person name="Ferreira-Neto J.R.C."/>
            <person name="da Silva M.D."/>
            <person name="Binneck E."/>
            <person name="de Melo N.F."/>
            <person name="da Silva R.H."/>
            <person name="de Melo A.L.T.M."/>
            <person name="Pandolfi V."/>
            <person name="Bustamante F.O."/>
            <person name="Brasileiro-Vidal A.C."/>
            <person name="Benko-Iseppon A.M."/>
        </authorList>
    </citation>
    <scope>NUCLEOTIDE SEQUENCE [LARGE SCALE GENOMIC DNA]</scope>
    <source>
        <tissue evidence="1">Leaves</tissue>
    </source>
</reference>
<dbReference type="EMBL" id="JASCZI010030449">
    <property type="protein sequence ID" value="MED6122713.1"/>
    <property type="molecule type" value="Genomic_DNA"/>
</dbReference>
<name>A0ABU6RFA8_9FABA</name>
<proteinExistence type="predicted"/>
<evidence type="ECO:0000313" key="1">
    <source>
        <dbReference type="EMBL" id="MED6122713.1"/>
    </source>
</evidence>
<dbReference type="Proteomes" id="UP001341840">
    <property type="component" value="Unassembled WGS sequence"/>
</dbReference>